<dbReference type="PIRSF" id="PIRSF002599">
    <property type="entry name" value="Cold_shock_A"/>
    <property type="match status" value="1"/>
</dbReference>
<feature type="transmembrane region" description="Helical" evidence="1">
    <location>
        <begin position="67"/>
        <end position="90"/>
    </location>
</feature>
<dbReference type="Proteomes" id="UP001501459">
    <property type="component" value="Unassembled WGS sequence"/>
</dbReference>
<protein>
    <submittedName>
        <fullName evidence="2">DUF1294 domain-containing protein</fullName>
    </submittedName>
</protein>
<name>A0ABP3IXT8_9BACI</name>
<reference evidence="3" key="1">
    <citation type="journal article" date="2019" name="Int. J. Syst. Evol. Microbiol.">
        <title>The Global Catalogue of Microorganisms (GCM) 10K type strain sequencing project: providing services to taxonomists for standard genome sequencing and annotation.</title>
        <authorList>
            <consortium name="The Broad Institute Genomics Platform"/>
            <consortium name="The Broad Institute Genome Sequencing Center for Infectious Disease"/>
            <person name="Wu L."/>
            <person name="Ma J."/>
        </authorList>
    </citation>
    <scope>NUCLEOTIDE SEQUENCE [LARGE SCALE GENOMIC DNA]</scope>
    <source>
        <strain evidence="3">JCM 12149</strain>
    </source>
</reference>
<keyword evidence="1" id="KW-0812">Transmembrane</keyword>
<accession>A0ABP3IXT8</accession>
<keyword evidence="1" id="KW-1133">Transmembrane helix</keyword>
<keyword evidence="3" id="KW-1185">Reference proteome</keyword>
<feature type="transmembrane region" description="Helical" evidence="1">
    <location>
        <begin position="6"/>
        <end position="24"/>
    </location>
</feature>
<dbReference type="InterPro" id="IPR012156">
    <property type="entry name" value="Cold_shock_CspA"/>
</dbReference>
<organism evidence="2 3">
    <name type="scientific">Lentibacillus halophilus</name>
    <dbReference type="NCBI Taxonomy" id="295065"/>
    <lineage>
        <taxon>Bacteria</taxon>
        <taxon>Bacillati</taxon>
        <taxon>Bacillota</taxon>
        <taxon>Bacilli</taxon>
        <taxon>Bacillales</taxon>
        <taxon>Bacillaceae</taxon>
        <taxon>Lentibacillus</taxon>
    </lineage>
</organism>
<feature type="transmembrane region" description="Helical" evidence="1">
    <location>
        <begin position="36"/>
        <end position="55"/>
    </location>
</feature>
<evidence type="ECO:0000313" key="2">
    <source>
        <dbReference type="EMBL" id="GAA0429240.1"/>
    </source>
</evidence>
<dbReference type="RefSeq" id="WP_343750578.1">
    <property type="nucleotide sequence ID" value="NZ_BAAADM010000005.1"/>
</dbReference>
<proteinExistence type="predicted"/>
<keyword evidence="1" id="KW-0472">Membrane</keyword>
<gene>
    <name evidence="2" type="ORF">GCM10008983_01960</name>
</gene>
<dbReference type="Pfam" id="PF06961">
    <property type="entry name" value="DUF1294"/>
    <property type="match status" value="1"/>
</dbReference>
<sequence>MDNTSLIIWSIIGVNIVSFLLMAIDKRKAKKHAWRISERTFWMISIFGGAIGTFLGMKQYRHKTKHWSFTIGIPMLIILQGAFLLAVAFLS</sequence>
<comment type="caution">
    <text evidence="2">The sequence shown here is derived from an EMBL/GenBank/DDBJ whole genome shotgun (WGS) entry which is preliminary data.</text>
</comment>
<evidence type="ECO:0000256" key="1">
    <source>
        <dbReference type="SAM" id="Phobius"/>
    </source>
</evidence>
<evidence type="ECO:0000313" key="3">
    <source>
        <dbReference type="Proteomes" id="UP001501459"/>
    </source>
</evidence>
<dbReference type="InterPro" id="IPR010718">
    <property type="entry name" value="DUF1294"/>
</dbReference>
<dbReference type="EMBL" id="BAAADM010000005">
    <property type="protein sequence ID" value="GAA0429240.1"/>
    <property type="molecule type" value="Genomic_DNA"/>
</dbReference>